<name>A0A7X5QT99_9GAMM</name>
<proteinExistence type="predicted"/>
<organism evidence="1 2">
    <name type="scientific">Luteibacter yeojuensis</name>
    <dbReference type="NCBI Taxonomy" id="345309"/>
    <lineage>
        <taxon>Bacteria</taxon>
        <taxon>Pseudomonadati</taxon>
        <taxon>Pseudomonadota</taxon>
        <taxon>Gammaproteobacteria</taxon>
        <taxon>Lysobacterales</taxon>
        <taxon>Rhodanobacteraceae</taxon>
        <taxon>Luteibacter</taxon>
    </lineage>
</organism>
<accession>A0A7X5QT99</accession>
<gene>
    <name evidence="1" type="ORF">HBF32_06005</name>
</gene>
<protein>
    <submittedName>
        <fullName evidence="1">Phage Gp37/Gp68 family protein</fullName>
    </submittedName>
</protein>
<dbReference type="RefSeq" id="WP_166698798.1">
    <property type="nucleotide sequence ID" value="NZ_JAAQTL010000001.1"/>
</dbReference>
<dbReference type="AlphaFoldDB" id="A0A7X5QT99"/>
<evidence type="ECO:0000313" key="2">
    <source>
        <dbReference type="Proteomes" id="UP000518878"/>
    </source>
</evidence>
<keyword evidence="2" id="KW-1185">Reference proteome</keyword>
<dbReference type="EMBL" id="JAAQTL010000001">
    <property type="protein sequence ID" value="NID15021.1"/>
    <property type="molecule type" value="Genomic_DNA"/>
</dbReference>
<comment type="caution">
    <text evidence="1">The sequence shown here is derived from an EMBL/GenBank/DDBJ whole genome shotgun (WGS) entry which is preliminary data.</text>
</comment>
<dbReference type="InterPro" id="IPR011101">
    <property type="entry name" value="DUF5131"/>
</dbReference>
<evidence type="ECO:0000313" key="1">
    <source>
        <dbReference type="EMBL" id="NID15021.1"/>
    </source>
</evidence>
<reference evidence="1 2" key="1">
    <citation type="journal article" date="2006" name="Int. J. Syst. Evol. Microbiol.">
        <title>Dyella yeojuensis sp. nov., isolated from greenhouse soil in Korea.</title>
        <authorList>
            <person name="Kim B.Y."/>
            <person name="Weon H.Y."/>
            <person name="Lee K.H."/>
            <person name="Seok S.J."/>
            <person name="Kwon S.W."/>
            <person name="Go S.J."/>
            <person name="Stackebrandt E."/>
        </authorList>
    </citation>
    <scope>NUCLEOTIDE SEQUENCE [LARGE SCALE GENOMIC DNA]</scope>
    <source>
        <strain evidence="1 2">DSM 17673</strain>
    </source>
</reference>
<dbReference type="Proteomes" id="UP000518878">
    <property type="component" value="Unassembled WGS sequence"/>
</dbReference>
<dbReference type="Pfam" id="PF07505">
    <property type="entry name" value="DUF5131"/>
    <property type="match status" value="1"/>
</dbReference>
<sequence>MGDQTAIEWADATFNPWIGCTKVSPACDHCYAAVSTPARTLGVSWGAGQARRRTSAANWKLPLRWNAKRFMACGACGWRGECDAELIGCGRCGSMDVDDTRRRVFCASLADVFDNEVDPLWRRDLFELILKTPNLDWLLLTKRIGNAGRLIEEQRLRHARYFDEWAFSEGWLKGEPPANVWLGATVCNQEEADRDIPKLLALPARVHFVSMEPLLGHVDLEHACGLGRGIPSWDDSADVAADAMALRYGDTSRLDWVIVGGESGPGARPMHPDWVRSLRDQCAAASVPFLFKQWGAWAPDDGRHSERMFVYRSGMSDIPDFRVPDPANDGETEMAPVGKRKAGRMLDGLHHDGFPS</sequence>